<accession>A0A1E3I322</accession>
<feature type="compositionally biased region" description="Basic and acidic residues" evidence="2">
    <location>
        <begin position="3473"/>
        <end position="3488"/>
    </location>
</feature>
<evidence type="ECO:0008006" key="5">
    <source>
        <dbReference type="Google" id="ProtNLM"/>
    </source>
</evidence>
<feature type="compositionally biased region" description="Pro residues" evidence="2">
    <location>
        <begin position="1"/>
        <end position="10"/>
    </location>
</feature>
<feature type="compositionally biased region" description="Low complexity" evidence="2">
    <location>
        <begin position="50"/>
        <end position="61"/>
    </location>
</feature>
<gene>
    <name evidence="3" type="ORF">L202_01193</name>
</gene>
<feature type="compositionally biased region" description="Low complexity" evidence="2">
    <location>
        <begin position="1795"/>
        <end position="1805"/>
    </location>
</feature>
<feature type="region of interest" description="Disordered" evidence="2">
    <location>
        <begin position="2105"/>
        <end position="2128"/>
    </location>
</feature>
<feature type="compositionally biased region" description="Polar residues" evidence="2">
    <location>
        <begin position="154"/>
        <end position="167"/>
    </location>
</feature>
<dbReference type="GeneID" id="30152502"/>
<organism evidence="3 4">
    <name type="scientific">Cryptococcus amylolentus CBS 6039</name>
    <dbReference type="NCBI Taxonomy" id="1295533"/>
    <lineage>
        <taxon>Eukaryota</taxon>
        <taxon>Fungi</taxon>
        <taxon>Dikarya</taxon>
        <taxon>Basidiomycota</taxon>
        <taxon>Agaricomycotina</taxon>
        <taxon>Tremellomycetes</taxon>
        <taxon>Tremellales</taxon>
        <taxon>Cryptococcaceae</taxon>
        <taxon>Cryptococcus</taxon>
    </lineage>
</organism>
<name>A0A1E3I322_9TREE</name>
<feature type="region of interest" description="Disordered" evidence="2">
    <location>
        <begin position="199"/>
        <end position="227"/>
    </location>
</feature>
<feature type="compositionally biased region" description="Basic and acidic residues" evidence="2">
    <location>
        <begin position="2868"/>
        <end position="2880"/>
    </location>
</feature>
<feature type="compositionally biased region" description="Pro residues" evidence="2">
    <location>
        <begin position="1908"/>
        <end position="1924"/>
    </location>
</feature>
<feature type="region of interest" description="Disordered" evidence="2">
    <location>
        <begin position="3467"/>
        <end position="3488"/>
    </location>
</feature>
<feature type="compositionally biased region" description="Low complexity" evidence="2">
    <location>
        <begin position="301"/>
        <end position="312"/>
    </location>
</feature>
<feature type="compositionally biased region" description="Pro residues" evidence="2">
    <location>
        <begin position="348"/>
        <end position="363"/>
    </location>
</feature>
<evidence type="ECO:0000256" key="1">
    <source>
        <dbReference type="SAM" id="Coils"/>
    </source>
</evidence>
<feature type="region of interest" description="Disordered" evidence="2">
    <location>
        <begin position="246"/>
        <end position="519"/>
    </location>
</feature>
<feature type="compositionally biased region" description="Low complexity" evidence="2">
    <location>
        <begin position="2060"/>
        <end position="2072"/>
    </location>
</feature>
<feature type="compositionally biased region" description="Acidic residues" evidence="2">
    <location>
        <begin position="79"/>
        <end position="88"/>
    </location>
</feature>
<feature type="region of interest" description="Disordered" evidence="2">
    <location>
        <begin position="3638"/>
        <end position="3707"/>
    </location>
</feature>
<feature type="compositionally biased region" description="Low complexity" evidence="2">
    <location>
        <begin position="2827"/>
        <end position="2844"/>
    </location>
</feature>
<feature type="compositionally biased region" description="Basic and acidic residues" evidence="2">
    <location>
        <begin position="1314"/>
        <end position="1328"/>
    </location>
</feature>
<keyword evidence="4" id="KW-1185">Reference proteome</keyword>
<feature type="compositionally biased region" description="Basic and acidic residues" evidence="2">
    <location>
        <begin position="317"/>
        <end position="326"/>
    </location>
</feature>
<dbReference type="PANTHER" id="PTHR34491:SF156">
    <property type="entry name" value="KINESIN MOTOR DOMAIN-CONTAINING PROTEIN"/>
    <property type="match status" value="1"/>
</dbReference>
<feature type="compositionally biased region" description="Low complexity" evidence="2">
    <location>
        <begin position="398"/>
        <end position="418"/>
    </location>
</feature>
<feature type="compositionally biased region" description="Basic and acidic residues" evidence="2">
    <location>
        <begin position="3217"/>
        <end position="3231"/>
    </location>
</feature>
<feature type="region of interest" description="Disordered" evidence="2">
    <location>
        <begin position="3174"/>
        <end position="3292"/>
    </location>
</feature>
<dbReference type="STRING" id="1295533.A0A1E3I322"/>
<feature type="region of interest" description="Disordered" evidence="2">
    <location>
        <begin position="658"/>
        <end position="692"/>
    </location>
</feature>
<feature type="compositionally biased region" description="Low complexity" evidence="2">
    <location>
        <begin position="2991"/>
        <end position="3000"/>
    </location>
</feature>
<feature type="region of interest" description="Disordered" evidence="2">
    <location>
        <begin position="1"/>
        <end position="176"/>
    </location>
</feature>
<feature type="compositionally biased region" description="Acidic residues" evidence="2">
    <location>
        <begin position="483"/>
        <end position="496"/>
    </location>
</feature>
<feature type="region of interest" description="Disordered" evidence="2">
    <location>
        <begin position="2029"/>
        <end position="2072"/>
    </location>
</feature>
<feature type="compositionally biased region" description="Acidic residues" evidence="2">
    <location>
        <begin position="1806"/>
        <end position="1823"/>
    </location>
</feature>
<feature type="compositionally biased region" description="Polar residues" evidence="2">
    <location>
        <begin position="1780"/>
        <end position="1792"/>
    </location>
</feature>
<feature type="compositionally biased region" description="Low complexity" evidence="2">
    <location>
        <begin position="1156"/>
        <end position="1168"/>
    </location>
</feature>
<proteinExistence type="predicted"/>
<feature type="compositionally biased region" description="Polar residues" evidence="2">
    <location>
        <begin position="2783"/>
        <end position="2796"/>
    </location>
</feature>
<feature type="compositionally biased region" description="Polar residues" evidence="2">
    <location>
        <begin position="2957"/>
        <end position="2968"/>
    </location>
</feature>
<feature type="compositionally biased region" description="Low complexity" evidence="2">
    <location>
        <begin position="1466"/>
        <end position="1487"/>
    </location>
</feature>
<feature type="region of interest" description="Disordered" evidence="2">
    <location>
        <begin position="2650"/>
        <end position="3155"/>
    </location>
</feature>
<keyword evidence="1" id="KW-0175">Coiled coil</keyword>
<feature type="compositionally biased region" description="Polar residues" evidence="2">
    <location>
        <begin position="813"/>
        <end position="833"/>
    </location>
</feature>
<sequence>MPTSPPPLSPTPRRWRANTGSPHPDIASLLNTFEPKGDSATITLPPLPPSESSYTQSSGSSNWATPKTSATRRTLEQRGDEEDEEEVEYMTTSDSLERDTPDIRTTSPSPQRPLESYRSDATLSPLLAPSRGQLFGEDASSTLGKANARAIPREQTSSNNSGTVTPTNPIPPQVTGQSTATIDAAYDGVFSQLDALAGAETKSPPRPTHTRGASDPGSNVWQPTPLRQPLVGLGLNLPEERQYGASEFSRLSTVSERTERSAMTGMSHQLSPTAPGSFHIRSHSDASAARNPLPPSPSRPPRTTGTPGAGAPVTPKKTSDLIKMFESKSTPGKGDVPAVPQPTLAPSRAPPSPSPPSRPPPTPIKNDPLFSPPTLSNPPPVPTSSKPTTAPTPPPKTGTPLSSVRTMIASWRSKSSAGSGSGSGGKRQANSRESSPGLSRGGDKGWNVSIRRRKRHEKELAEREAQDQAEQAEKDRKEAEFMMSEEEAKEVSAEEEQVPRRTSSLKSSKRSASEPKQLTGDLIRSGPLYYLNVHDETKDEFDWVRTDGRMYNDGIELSWVTSGQGTANVTLDLENCDEVASTYSPNNPMAKEDLGAVAARRQGELADNLYPFKLVYDDGVERLACDSARDRVRWVNAIWTVLEQTRAPTLDRDMSLRANRSSSDHASDTGSSSTHFATDRPHPSPHSSASHNLYTTDDAVIETSGGLHAPIVQRGSRKLAAPGLERVQSLRRVASEADLRDSASEISMPVTTTTHDLPLTAANAQRPTVRDFTFARGIKPPSMASEGEAASTWDTPMQGGATLTPASKFHSLEGSSRQSAPSESVFSPHTPASTFPRAPPSESAFTTASTFREEPPSDYTTRAPSSTHGGTMYTARPPSMAASTPAYTAAQLPPSEKSTAQVPPGMPPMPSTATTSTGHGSSTLYTSAMLSTPASSRSALSMKTARPGKDTPRVAEQILEEPVSETLSPATTFAEPSPSLTPAFTARQLATPTAILAPGLSDVGTEGLTTSSHTARPGTYADTAPPASINRTADAPFTPGATGTWREPSDMQTPQAASSRVRVAVTGASPSERSVGTARLAASERPAWTAEPGTPHRNGQALSSAGLSAQYTTAPDATDFQSVENLPRASSTYTAAVTGTASPLQTPKALVERPSSRSSKSSDVSYQSAPPPVPSRDSQYFTASMGPSSKASSGKAPSIPADTPRYQLYDAPAPSFSERHSGAYEYAAQGDDQTFVTGLQPPPSNRDTFYVTDNRSSFVTPTAPYEYTDARSEARSTASLETAPISSGKSPRSSQWQTAPPPPISHDAQSIGKNTRDADVTTSRRESRAWTQVSHPESDDEMLAELERRSSNGSAASRNKTLSIPVPPIAFSVAKEYSAYNTMRESVYAPPASWDSPRLQSGLSQATLFSTAPGITSYYTTNEPVATPQPPQASISTASSVASPKKIARVPPPPVEVVQPPPPSPTSQTAHSSSTSSYTTTDSSRTVRAQENTDVLRFLNFLQGQELAKSGQATRIGNQLDRIERGVTKIAENQSVMARDLAPPPVPPKSADDETTPPSSPASSTSSVETARPVTPPPLLLPEVVNSQFDDLRNLLGTLIGRQEDILGRQELMAQEIARGRNLAVDFPERAPGLMRLEDLLKRVLNKVGDSEFTDEYMSIQDEKMSAYTRSMLSTPKTMGTKDGSLYDGSSSVYSGEFAGHGRRAPANSVTSEQERRNRPLSGISDSLLEGHLGSPDFDEDFALSGLPPDTPPQEFVARQLHGPPTFLHRNPRQAPQVATPLQQPRAQQTPQHAPMQEYQETQYYQDEESEQEPEEPMTEYEPSEAPLEREATPVPIPKDISPQKSPVQPPVPYRAEDDYQDDQRPFEDDQYDRNPTRQLPTPQKLDLPTPVNSPRTMPPQSSQPGPSMRPPFPPGPGMFPPGPGMSEMSRPSLPRIAGVRDPISTTYYRRGFPPGPMGMGMFPGPMGIPGPGMGPHMPGLRPGLNGYGGPLGPNVNPSLRRPGFFPPGVTSTTGDYGLPAAAYQGLNNAPGGPDAPQGLAPPIPRTHLSSTSDTGLGNTTTESTVSTVSTPSVLTEEIVTPATAHTHMTEPVHVSVTTTAPPTQAAPTTLGASTTALPSTPGSMTDGMTASENEVIMTDSGSGDILDTAMALAQGDQQNEMSRYLHGMSDQIADGTHATQNQLGNILNDIAALREQLKPKHVAARVLSDGTVTLDNGDIIDGIRGVPAPTIPGAPSLPPPPATATHVEGRILPDGTVMVGGRIVDGIKGAPSAPSPSLAAVTALEEEIIEEENKNLEQDKKLAELQEKIEELIKSSAPQTETRIFEEEEVISMRNNGSPAVVPTEYAATTPGAASTVLGPSASVAPEGSYIPTAYGPSVHPTVAGAPLYTPGKSSQDRTVIREREIVREGPHGKQKEVVFEEDLARETGTVAPGDTIGESVSGSLPAAGTVAHTLPPGTVVAEGILPPGSVYPSAPGTMTPGTIAGSVHPGTTMPPGSVHPGTVAPGTVAAEDTLPPGSVYPSAPGTMAPGTIAGSVHPGTTMPPGSVHPGTVAPGNAAGSADPGTAMAPGTVAGSVYPGTAAPTVMGDPSVVGSPTPTRINPRTGRPLTIPTALSQHTMSPIQSEFQGPLTHPQQLIREEHEEIIHRPTEGRPPVTTHNTSRTYTQLPPGAQPAGSGGIVPGSVAGTALPTGAPPPSAHPSAPATVFADPAGHPSGPTHTIPPMSVHPPSSDAGVPFAPDVVPGAHYSDHQSVVAQPPPNIPAEYSAHESATVAPGPVPIDTQNASIHHTQHPGSSAAHPTAAPTQLGDAPAHAPTEAANIPSRAATAAPTVAAPSVAGGVADPHTPPSHAPSNVPSHRAGPEVWDTNHAKPVSDKPTELSNVPTGEAADPANAPHGAAATHPPSAMADPSVAASSDSAKKNGVHWGDRMPTKDVPLVPGRSPKPSAPSLPPATELSNVPNESVSDPTDKALPADPAIAASQHGDDADTAAPAAPAHTGEPHTKSPLSGILRKPVPESEHSVSTVPADTASHPDHSTVGHPVPTHAGDKDTGVSDTAHVAGPPTMAELQSEGRDLTAYPGGQTVHVPPRPASAASHNKLQKRFPAPGQGSMHDPRELAGNAPVGSHTTPSHGDHNSAKDPSEISHAAGTHKSEDIPILEKIILPDGTEAYVRSNPATTLGHSRPGTALAPSRPGSAMAPSRPGSAMAHNYPASSHLHDDHDTSHAENHEVAPPGTRPPSALTASTGHLKKTPPGVGSDRDAPIGTMADAPKSEAGGAHSHGPSESDLGRGHCSVCCPHGARLENKIPIEACEHQNGALGDAIPGATSKPATPSGPRSHRSIAPTIRPLSTQSVHTPASEHPHHQDEVDPFDMHDGTAREPSVGGGLSKGRKTPTLSPEEEALEDARRLAVKQKAAAEQAASEKAERDLKVAEKEEKKRLADERHEQNMEALANLQKMLYLLSSDHASSKSLDGEREQEKKKRREDKAARYEIMVNALEKLMGDREDAKKKAVADEKKPGFQAILDALKNSGEGQAAFLKKLATELMENSSNQHKETQAAVKASAREQVGFNVAGYLDEFSKALSSEVRVLLNEVGNLRESRRALYMELAELLLMKNRQSQGDLIALYPMDPKFMEKTKKEEPPKEKPPAPPMPPLWPGWGPPMPMPMPPSVRPLPTPKQPPPAGEAAPPPPPPHPSQYNLPLPTV</sequence>
<feature type="compositionally biased region" description="Basic and acidic residues" evidence="2">
    <location>
        <begin position="3422"/>
        <end position="3432"/>
    </location>
</feature>
<feature type="region of interest" description="Disordered" evidence="2">
    <location>
        <begin position="2589"/>
        <end position="2608"/>
    </location>
</feature>
<feature type="compositionally biased region" description="Polar residues" evidence="2">
    <location>
        <begin position="1245"/>
        <end position="1260"/>
    </location>
</feature>
<feature type="compositionally biased region" description="Low complexity" evidence="2">
    <location>
        <begin position="911"/>
        <end position="925"/>
    </location>
</feature>
<feature type="compositionally biased region" description="Basic and acidic residues" evidence="2">
    <location>
        <begin position="1855"/>
        <end position="1876"/>
    </location>
</feature>
<feature type="compositionally biased region" description="Polar residues" evidence="2">
    <location>
        <begin position="2048"/>
        <end position="2059"/>
    </location>
</feature>
<feature type="compositionally biased region" description="Basic and acidic residues" evidence="2">
    <location>
        <begin position="457"/>
        <end position="480"/>
    </location>
</feature>
<comment type="caution">
    <text evidence="3">The sequence shown here is derived from an EMBL/GenBank/DDBJ whole genome shotgun (WGS) entry which is preliminary data.</text>
</comment>
<feature type="compositionally biased region" description="Polar residues" evidence="2">
    <location>
        <begin position="1432"/>
        <end position="1442"/>
    </location>
</feature>
<feature type="compositionally biased region" description="Basic and acidic residues" evidence="2">
    <location>
        <begin position="3359"/>
        <end position="3379"/>
    </location>
</feature>
<feature type="region of interest" description="Disordered" evidence="2">
    <location>
        <begin position="1420"/>
        <end position="1488"/>
    </location>
</feature>
<dbReference type="PANTHER" id="PTHR34491">
    <property type="entry name" value="A-TYPE INCLUSION PROTEIN, PUTATIVE-RELATED"/>
    <property type="match status" value="1"/>
</dbReference>
<feature type="region of interest" description="Disordered" evidence="2">
    <location>
        <begin position="3324"/>
        <end position="3432"/>
    </location>
</feature>
<evidence type="ECO:0000313" key="4">
    <source>
        <dbReference type="Proteomes" id="UP000094065"/>
    </source>
</evidence>
<feature type="compositionally biased region" description="Polar residues" evidence="2">
    <location>
        <begin position="2658"/>
        <end position="2668"/>
    </location>
</feature>
<dbReference type="Proteomes" id="UP000094065">
    <property type="component" value="Unassembled WGS sequence"/>
</dbReference>
<dbReference type="EMBL" id="AWGJ01000002">
    <property type="protein sequence ID" value="ODN82949.1"/>
    <property type="molecule type" value="Genomic_DNA"/>
</dbReference>
<dbReference type="RefSeq" id="XP_018996949.1">
    <property type="nucleotide sequence ID" value="XM_019134522.1"/>
</dbReference>
<dbReference type="SUPFAM" id="SSF50729">
    <property type="entry name" value="PH domain-like"/>
    <property type="match status" value="1"/>
</dbReference>
<feature type="compositionally biased region" description="Low complexity" evidence="2">
    <location>
        <begin position="1186"/>
        <end position="1198"/>
    </location>
</feature>
<feature type="coiled-coil region" evidence="1">
    <location>
        <begin position="2282"/>
        <end position="2316"/>
    </location>
</feature>
<feature type="region of interest" description="Disordered" evidence="2">
    <location>
        <begin position="1531"/>
        <end position="1579"/>
    </location>
</feature>
<feature type="compositionally biased region" description="Polar residues" evidence="2">
    <location>
        <begin position="1275"/>
        <end position="1298"/>
    </location>
</feature>
<feature type="compositionally biased region" description="Polar residues" evidence="2">
    <location>
        <begin position="264"/>
        <end position="274"/>
    </location>
</feature>
<feature type="compositionally biased region" description="Pro residues" evidence="2">
    <location>
        <begin position="1450"/>
        <end position="1465"/>
    </location>
</feature>
<protein>
    <recommendedName>
        <fullName evidence="5">PH domain-containing protein</fullName>
    </recommendedName>
</protein>
<feature type="region of interest" description="Disordered" evidence="2">
    <location>
        <begin position="1008"/>
        <end position="1101"/>
    </location>
</feature>
<evidence type="ECO:0000256" key="2">
    <source>
        <dbReference type="SAM" id="MobiDB-lite"/>
    </source>
</evidence>
<feature type="region of interest" description="Disordered" evidence="2">
    <location>
        <begin position="1697"/>
        <end position="1932"/>
    </location>
</feature>
<dbReference type="OrthoDB" id="2507336at2759"/>
<feature type="compositionally biased region" description="Polar residues" evidence="2">
    <location>
        <begin position="2111"/>
        <end position="2128"/>
    </location>
</feature>
<feature type="region of interest" description="Disordered" evidence="2">
    <location>
        <begin position="778"/>
        <end position="925"/>
    </location>
</feature>
<evidence type="ECO:0000313" key="3">
    <source>
        <dbReference type="EMBL" id="ODN82949.1"/>
    </source>
</evidence>
<reference evidence="3 4" key="1">
    <citation type="submission" date="2016-06" db="EMBL/GenBank/DDBJ databases">
        <title>Evolution of pathogenesis and genome organization in the Tremellales.</title>
        <authorList>
            <person name="Cuomo C."/>
            <person name="Litvintseva A."/>
            <person name="Heitman J."/>
            <person name="Chen Y."/>
            <person name="Sun S."/>
            <person name="Springer D."/>
            <person name="Dromer F."/>
            <person name="Young S."/>
            <person name="Zeng Q."/>
            <person name="Chapman S."/>
            <person name="Gujja S."/>
            <person name="Saif S."/>
            <person name="Birren B."/>
        </authorList>
    </citation>
    <scope>NUCLEOTIDE SEQUENCE [LARGE SCALE GENOMIC DNA]</scope>
    <source>
        <strain evidence="3 4">CBS 6039</strain>
    </source>
</reference>
<feature type="compositionally biased region" description="Basic and acidic residues" evidence="2">
    <location>
        <begin position="3133"/>
        <end position="3144"/>
    </location>
</feature>
<feature type="region of interest" description="Disordered" evidence="2">
    <location>
        <begin position="2536"/>
        <end position="2568"/>
    </location>
</feature>
<feature type="compositionally biased region" description="Pro residues" evidence="2">
    <location>
        <begin position="3650"/>
        <end position="3697"/>
    </location>
</feature>
<feature type="compositionally biased region" description="Basic and acidic residues" evidence="2">
    <location>
        <begin position="3638"/>
        <end position="3649"/>
    </location>
</feature>
<feature type="region of interest" description="Disordered" evidence="2">
    <location>
        <begin position="1137"/>
        <end position="1364"/>
    </location>
</feature>
<feature type="compositionally biased region" description="Polar residues" evidence="2">
    <location>
        <begin position="62"/>
        <end position="72"/>
    </location>
</feature>
<feature type="compositionally biased region" description="Low complexity" evidence="2">
    <location>
        <begin position="2890"/>
        <end position="2919"/>
    </location>
</feature>
<feature type="compositionally biased region" description="Polar residues" evidence="2">
    <location>
        <begin position="858"/>
        <end position="869"/>
    </location>
</feature>